<accession>A0AAV4VTX5</accession>
<dbReference type="Proteomes" id="UP001054945">
    <property type="component" value="Unassembled WGS sequence"/>
</dbReference>
<name>A0AAV4VTX5_CAEEX</name>
<gene>
    <name evidence="1" type="ORF">CEXT_5021</name>
</gene>
<dbReference type="EMBL" id="BPLR01015052">
    <property type="protein sequence ID" value="GIY73261.1"/>
    <property type="molecule type" value="Genomic_DNA"/>
</dbReference>
<proteinExistence type="predicted"/>
<comment type="caution">
    <text evidence="1">The sequence shown here is derived from an EMBL/GenBank/DDBJ whole genome shotgun (WGS) entry which is preliminary data.</text>
</comment>
<dbReference type="AlphaFoldDB" id="A0AAV4VTX5"/>
<reference evidence="1 2" key="1">
    <citation type="submission" date="2021-06" db="EMBL/GenBank/DDBJ databases">
        <title>Caerostris extrusa draft genome.</title>
        <authorList>
            <person name="Kono N."/>
            <person name="Arakawa K."/>
        </authorList>
    </citation>
    <scope>NUCLEOTIDE SEQUENCE [LARGE SCALE GENOMIC DNA]</scope>
</reference>
<evidence type="ECO:0000313" key="2">
    <source>
        <dbReference type="Proteomes" id="UP001054945"/>
    </source>
</evidence>
<protein>
    <submittedName>
        <fullName evidence="1">Uncharacterized protein</fullName>
    </submittedName>
</protein>
<evidence type="ECO:0000313" key="1">
    <source>
        <dbReference type="EMBL" id="GIY73261.1"/>
    </source>
</evidence>
<sequence length="83" mass="9597">MRVDVSLYIISSYSELKLAMTCTEFNTTTKDFIRICLHKVGFIKPENSIYGHCRVRAQGLDIGGGQGIGHWWRTRDWTLDILY</sequence>
<keyword evidence="2" id="KW-1185">Reference proteome</keyword>
<organism evidence="1 2">
    <name type="scientific">Caerostris extrusa</name>
    <name type="common">Bark spider</name>
    <name type="synonym">Caerostris bankana</name>
    <dbReference type="NCBI Taxonomy" id="172846"/>
    <lineage>
        <taxon>Eukaryota</taxon>
        <taxon>Metazoa</taxon>
        <taxon>Ecdysozoa</taxon>
        <taxon>Arthropoda</taxon>
        <taxon>Chelicerata</taxon>
        <taxon>Arachnida</taxon>
        <taxon>Araneae</taxon>
        <taxon>Araneomorphae</taxon>
        <taxon>Entelegynae</taxon>
        <taxon>Araneoidea</taxon>
        <taxon>Araneidae</taxon>
        <taxon>Caerostris</taxon>
    </lineage>
</organism>